<keyword evidence="1" id="KW-1133">Transmembrane helix</keyword>
<accession>A0A381RS42</accession>
<name>A0A381RS42_9ZZZZ</name>
<organism evidence="2">
    <name type="scientific">marine metagenome</name>
    <dbReference type="NCBI Taxonomy" id="408172"/>
    <lineage>
        <taxon>unclassified sequences</taxon>
        <taxon>metagenomes</taxon>
        <taxon>ecological metagenomes</taxon>
    </lineage>
</organism>
<dbReference type="AlphaFoldDB" id="A0A381RS42"/>
<reference evidence="2" key="1">
    <citation type="submission" date="2018-05" db="EMBL/GenBank/DDBJ databases">
        <authorList>
            <person name="Lanie J.A."/>
            <person name="Ng W.-L."/>
            <person name="Kazmierczak K.M."/>
            <person name="Andrzejewski T.M."/>
            <person name="Davidsen T.M."/>
            <person name="Wayne K.J."/>
            <person name="Tettelin H."/>
            <person name="Glass J.I."/>
            <person name="Rusch D."/>
            <person name="Podicherti R."/>
            <person name="Tsui H.-C.T."/>
            <person name="Winkler M.E."/>
        </authorList>
    </citation>
    <scope>NUCLEOTIDE SEQUENCE</scope>
</reference>
<feature type="transmembrane region" description="Helical" evidence="1">
    <location>
        <begin position="47"/>
        <end position="71"/>
    </location>
</feature>
<evidence type="ECO:0000256" key="1">
    <source>
        <dbReference type="SAM" id="Phobius"/>
    </source>
</evidence>
<proteinExistence type="predicted"/>
<sequence length="92" mass="10059">MFNFVRKRRPAIVGLILGATIGLMIALGYGITSIWLCSGIRKCPDNWVPFAIVTAIIFMVITPIGVIVAVVGSRLYKIFDTALYTGDNEPVE</sequence>
<feature type="transmembrane region" description="Helical" evidence="1">
    <location>
        <begin position="12"/>
        <end position="35"/>
    </location>
</feature>
<evidence type="ECO:0000313" key="2">
    <source>
        <dbReference type="EMBL" id="SUZ94710.1"/>
    </source>
</evidence>
<dbReference type="EMBL" id="UINC01002259">
    <property type="protein sequence ID" value="SUZ94710.1"/>
    <property type="molecule type" value="Genomic_DNA"/>
</dbReference>
<keyword evidence="1" id="KW-0812">Transmembrane</keyword>
<protein>
    <submittedName>
        <fullName evidence="2">Uncharacterized protein</fullName>
    </submittedName>
</protein>
<gene>
    <name evidence="2" type="ORF">METZ01_LOCUS47564</name>
</gene>
<keyword evidence="1" id="KW-0472">Membrane</keyword>